<dbReference type="Pfam" id="PF20430">
    <property type="entry name" value="Eplus_motif"/>
    <property type="match status" value="1"/>
</dbReference>
<evidence type="ECO:0000313" key="5">
    <source>
        <dbReference type="EMBL" id="GMN65069.1"/>
    </source>
</evidence>
<dbReference type="EMBL" id="BTGU01000209">
    <property type="protein sequence ID" value="GMN65069.1"/>
    <property type="molecule type" value="Genomic_DNA"/>
</dbReference>
<dbReference type="Pfam" id="PF13041">
    <property type="entry name" value="PPR_2"/>
    <property type="match status" value="4"/>
</dbReference>
<feature type="repeat" description="PPR" evidence="3">
    <location>
        <begin position="568"/>
        <end position="602"/>
    </location>
</feature>
<dbReference type="FunFam" id="1.25.40.10:FF:000393">
    <property type="entry name" value="Pentatricopeptide repeat-containing protein At1g20230"/>
    <property type="match status" value="1"/>
</dbReference>
<feature type="repeat" description="PPR" evidence="3">
    <location>
        <begin position="432"/>
        <end position="466"/>
    </location>
</feature>
<dbReference type="Pfam" id="PF01535">
    <property type="entry name" value="PPR"/>
    <property type="match status" value="4"/>
</dbReference>
<protein>
    <recommendedName>
        <fullName evidence="4">DYW domain-containing protein</fullName>
    </recommendedName>
</protein>
<dbReference type="InterPro" id="IPR046849">
    <property type="entry name" value="E2_motif"/>
</dbReference>
<accession>A0AA88E6Q7</accession>
<feature type="repeat" description="PPR" evidence="3">
    <location>
        <begin position="638"/>
        <end position="668"/>
    </location>
</feature>
<feature type="repeat" description="PPR" evidence="3">
    <location>
        <begin position="704"/>
        <end position="734"/>
    </location>
</feature>
<dbReference type="SUPFAM" id="SSF81901">
    <property type="entry name" value="HCP-like"/>
    <property type="match status" value="1"/>
</dbReference>
<name>A0AA88E6Q7_FICCA</name>
<dbReference type="GO" id="GO:0009451">
    <property type="term" value="P:RNA modification"/>
    <property type="evidence" value="ECO:0007669"/>
    <property type="project" value="InterPro"/>
</dbReference>
<feature type="domain" description="DYW" evidence="4">
    <location>
        <begin position="884"/>
        <end position="976"/>
    </location>
</feature>
<dbReference type="PANTHER" id="PTHR47926:SF347">
    <property type="entry name" value="PENTATRICOPEPTIDE REPEAT-CONTAINING PROTEIN"/>
    <property type="match status" value="1"/>
</dbReference>
<keyword evidence="2" id="KW-0677">Repeat</keyword>
<feature type="repeat" description="PPR" evidence="3">
    <location>
        <begin position="158"/>
        <end position="192"/>
    </location>
</feature>
<dbReference type="NCBIfam" id="TIGR00756">
    <property type="entry name" value="PPR"/>
    <property type="match status" value="11"/>
</dbReference>
<proteinExistence type="inferred from homology"/>
<evidence type="ECO:0000256" key="2">
    <source>
        <dbReference type="ARBA" id="ARBA00022737"/>
    </source>
</evidence>
<feature type="repeat" description="PPR" evidence="3">
    <location>
        <begin position="669"/>
        <end position="703"/>
    </location>
</feature>
<evidence type="ECO:0000256" key="3">
    <source>
        <dbReference type="PROSITE-ProRule" id="PRU00708"/>
    </source>
</evidence>
<comment type="similarity">
    <text evidence="1">Belongs to the PPR family. PCMP-H subfamily.</text>
</comment>
<feature type="repeat" description="PPR" evidence="3">
    <location>
        <begin position="330"/>
        <end position="364"/>
    </location>
</feature>
<evidence type="ECO:0000256" key="1">
    <source>
        <dbReference type="ARBA" id="ARBA00006643"/>
    </source>
</evidence>
<dbReference type="GO" id="GO:0008270">
    <property type="term" value="F:zinc ion binding"/>
    <property type="evidence" value="ECO:0007669"/>
    <property type="project" value="InterPro"/>
</dbReference>
<organism evidence="5 6">
    <name type="scientific">Ficus carica</name>
    <name type="common">Common fig</name>
    <dbReference type="NCBI Taxonomy" id="3494"/>
    <lineage>
        <taxon>Eukaryota</taxon>
        <taxon>Viridiplantae</taxon>
        <taxon>Streptophyta</taxon>
        <taxon>Embryophyta</taxon>
        <taxon>Tracheophyta</taxon>
        <taxon>Spermatophyta</taxon>
        <taxon>Magnoliopsida</taxon>
        <taxon>eudicotyledons</taxon>
        <taxon>Gunneridae</taxon>
        <taxon>Pentapetalae</taxon>
        <taxon>rosids</taxon>
        <taxon>fabids</taxon>
        <taxon>Rosales</taxon>
        <taxon>Moraceae</taxon>
        <taxon>Ficeae</taxon>
        <taxon>Ficus</taxon>
    </lineage>
</organism>
<sequence>MATSITAFPHNSALAFQQSRAPQTNPKILRFQTGKWRQMTSTARKSETFSENMEAHVNNPGSLTDTSGPDQGLLKNVVQFLYSMDLTNPDECCETYAVILRKCRKLGYSELGFQVHAHLVVCGVELCEFLGGQLLEMYCKLGCVEDACKLFDKMPERNVFSWTSMMEMYYRLGDYEEITSLYYRMIDEGIRPDHFVFPKVFKACAELKDYKVGKDVYDYMLSIGFEGNACVKRGFLEMFIKCGRIDIARRLFKELKFKDIFMWNIMVSGYATKGDFKKALGYINAMKLDGVMPDQVTWNSLIAGFVQNGQLNVAFKYLSELSDLADYRPDVVSWTAVIAGYEKNGYSSKALSLFRRMLRKGVKPNSVTIASVVSCCINLSLSQHGKEIHGYCIKRDGFNLDLLVSNTLIDFYAKCCSLKVARQIFDSIKQKDLISWNAMLSGYAVGGCYDRVIRLLNEMKALGVKTDIVTWNGLITGFTQTGDGKSALEFLCMMCRTSVEFNSTSLSGALTACAQMKDLRLGKEIHGYLIRHQTELSTGVGSALISMYSRCESLELAYTVFGELSTKDVVAWNSIIAACAQSRQGVGALNLLRDMNLADVKPDTVTMISVLRACSRIAALRQGKEIHQFIIRRGLDSGSFVWNALIDMYGRCGLIQDSRRVFDAMPDKDLVSWNVMISMYGMHGFGMDAVNLFQQMSPVGLKPNYVTFTNLLSACTHSGLVDEGWEFFKLMKEEYDMEPAMEQYACIVDLMARAGQLDESLDFIKEMPFEPNAAVWGSLLGACRIHSNPNVAEYAAKHLFELEPQSSGNYILLANIYSAAGRWEDAAKIRGLMRERGVIKTPGCSWIEVKRTVHSFIVGDASHPSMKEISAKMESLYLQIKKLGYVPDTGFVLQKVDEGEKELSLCGHSEKLALAFGLISTPARAPLRIIKNLRICGDCHNAAKYISEVEQREIIMRDNYRFHHFYQGVCSCGDYW</sequence>
<reference evidence="5" key="1">
    <citation type="submission" date="2023-07" db="EMBL/GenBank/DDBJ databases">
        <title>draft genome sequence of fig (Ficus carica).</title>
        <authorList>
            <person name="Takahashi T."/>
            <person name="Nishimura K."/>
        </authorList>
    </citation>
    <scope>NUCLEOTIDE SEQUENCE</scope>
</reference>
<dbReference type="InterPro" id="IPR032867">
    <property type="entry name" value="DYW_dom"/>
</dbReference>
<evidence type="ECO:0000313" key="6">
    <source>
        <dbReference type="Proteomes" id="UP001187192"/>
    </source>
</evidence>
<dbReference type="FunFam" id="1.25.40.10:FF:000381">
    <property type="entry name" value="Pentatricopeptide repeat-containing protein"/>
    <property type="match status" value="1"/>
</dbReference>
<feature type="repeat" description="PPR" evidence="3">
    <location>
        <begin position="294"/>
        <end position="324"/>
    </location>
</feature>
<dbReference type="InterPro" id="IPR046848">
    <property type="entry name" value="E_motif"/>
</dbReference>
<gene>
    <name evidence="5" type="ORF">TIFTF001_034132</name>
</gene>
<feature type="repeat" description="PPR" evidence="3">
    <location>
        <begin position="259"/>
        <end position="293"/>
    </location>
</feature>
<evidence type="ECO:0000259" key="4">
    <source>
        <dbReference type="Pfam" id="PF14432"/>
    </source>
</evidence>
<comment type="caution">
    <text evidence="5">The sequence shown here is derived from an EMBL/GenBank/DDBJ whole genome shotgun (WGS) entry which is preliminary data.</text>
</comment>
<dbReference type="InterPro" id="IPR046960">
    <property type="entry name" value="PPR_At4g14850-like_plant"/>
</dbReference>
<dbReference type="FunFam" id="1.25.40.10:FF:000031">
    <property type="entry name" value="Pentatricopeptide repeat-containing protein mitochondrial"/>
    <property type="match status" value="1"/>
</dbReference>
<dbReference type="FunFam" id="1.25.40.10:FF:000366">
    <property type="entry name" value="Pentatricopeptide (PPR) repeat-containing protein"/>
    <property type="match status" value="1"/>
</dbReference>
<dbReference type="AlphaFoldDB" id="A0AA88E6Q7"/>
<feature type="repeat" description="PPR" evidence="3">
    <location>
        <begin position="467"/>
        <end position="501"/>
    </location>
</feature>
<dbReference type="FunFam" id="1.25.40.10:FF:000361">
    <property type="entry name" value="Pentatricopeptide repeat-containing protein chloroplastic"/>
    <property type="match status" value="1"/>
</dbReference>
<dbReference type="InterPro" id="IPR002885">
    <property type="entry name" value="PPR_rpt"/>
</dbReference>
<keyword evidence="6" id="KW-1185">Reference proteome</keyword>
<dbReference type="InterPro" id="IPR011990">
    <property type="entry name" value="TPR-like_helical_dom_sf"/>
</dbReference>
<dbReference type="PROSITE" id="PS51375">
    <property type="entry name" value="PPR"/>
    <property type="match status" value="10"/>
</dbReference>
<dbReference type="PANTHER" id="PTHR47926">
    <property type="entry name" value="PENTATRICOPEPTIDE REPEAT-CONTAINING PROTEIN"/>
    <property type="match status" value="1"/>
</dbReference>
<dbReference type="Proteomes" id="UP001187192">
    <property type="component" value="Unassembled WGS sequence"/>
</dbReference>
<dbReference type="GO" id="GO:0003723">
    <property type="term" value="F:RNA binding"/>
    <property type="evidence" value="ECO:0007669"/>
    <property type="project" value="InterPro"/>
</dbReference>
<dbReference type="Pfam" id="PF20431">
    <property type="entry name" value="E_motif"/>
    <property type="match status" value="1"/>
</dbReference>
<dbReference type="Pfam" id="PF14432">
    <property type="entry name" value="DYW_deaminase"/>
    <property type="match status" value="1"/>
</dbReference>
<dbReference type="Gene3D" id="1.25.40.10">
    <property type="entry name" value="Tetratricopeptide repeat domain"/>
    <property type="match status" value="5"/>
</dbReference>